<keyword evidence="5" id="KW-1185">Reference proteome</keyword>
<dbReference type="InterPro" id="IPR042277">
    <property type="entry name" value="IST1-like"/>
</dbReference>
<evidence type="ECO:0000313" key="4">
    <source>
        <dbReference type="EMBL" id="KMZ58274.1"/>
    </source>
</evidence>
<evidence type="ECO:0000256" key="1">
    <source>
        <dbReference type="ARBA" id="ARBA00005536"/>
    </source>
</evidence>
<keyword evidence="2" id="KW-0175">Coiled coil</keyword>
<dbReference type="GO" id="GO:0015031">
    <property type="term" value="P:protein transport"/>
    <property type="evidence" value="ECO:0007669"/>
    <property type="project" value="InterPro"/>
</dbReference>
<feature type="compositionally biased region" description="Basic and acidic residues" evidence="3">
    <location>
        <begin position="914"/>
        <end position="932"/>
    </location>
</feature>
<gene>
    <name evidence="4" type="ORF">ZOSMA_78G00420</name>
</gene>
<feature type="region of interest" description="Disordered" evidence="3">
    <location>
        <begin position="296"/>
        <end position="333"/>
    </location>
</feature>
<feature type="compositionally biased region" description="Basic and acidic residues" evidence="3">
    <location>
        <begin position="615"/>
        <end position="637"/>
    </location>
</feature>
<feature type="coiled-coil region" evidence="2">
    <location>
        <begin position="82"/>
        <end position="109"/>
    </location>
</feature>
<name>A0A0K9NNC1_ZOSMR</name>
<evidence type="ECO:0000256" key="3">
    <source>
        <dbReference type="SAM" id="MobiDB-lite"/>
    </source>
</evidence>
<reference evidence="5" key="1">
    <citation type="journal article" date="2016" name="Nature">
        <title>The genome of the seagrass Zostera marina reveals angiosperm adaptation to the sea.</title>
        <authorList>
            <person name="Olsen J.L."/>
            <person name="Rouze P."/>
            <person name="Verhelst B."/>
            <person name="Lin Y.-C."/>
            <person name="Bayer T."/>
            <person name="Collen J."/>
            <person name="Dattolo E."/>
            <person name="De Paoli E."/>
            <person name="Dittami S."/>
            <person name="Maumus F."/>
            <person name="Michel G."/>
            <person name="Kersting A."/>
            <person name="Lauritano C."/>
            <person name="Lohaus R."/>
            <person name="Toepel M."/>
            <person name="Tonon T."/>
            <person name="Vanneste K."/>
            <person name="Amirebrahimi M."/>
            <person name="Brakel J."/>
            <person name="Bostroem C."/>
            <person name="Chovatia M."/>
            <person name="Grimwood J."/>
            <person name="Jenkins J.W."/>
            <person name="Jueterbock A."/>
            <person name="Mraz A."/>
            <person name="Stam W.T."/>
            <person name="Tice H."/>
            <person name="Bornberg-Bauer E."/>
            <person name="Green P.J."/>
            <person name="Pearson G.A."/>
            <person name="Procaccini G."/>
            <person name="Duarte C.M."/>
            <person name="Schmutz J."/>
            <person name="Reusch T.B.H."/>
            <person name="Van de Peer Y."/>
        </authorList>
    </citation>
    <scope>NUCLEOTIDE SEQUENCE [LARGE SCALE GENOMIC DNA]</scope>
    <source>
        <strain evidence="5">cv. Finnish</strain>
    </source>
</reference>
<feature type="region of interest" description="Disordered" evidence="3">
    <location>
        <begin position="615"/>
        <end position="709"/>
    </location>
</feature>
<comment type="similarity">
    <text evidence="1">Belongs to the IST1 family.</text>
</comment>
<feature type="compositionally biased region" description="Polar residues" evidence="3">
    <location>
        <begin position="819"/>
        <end position="851"/>
    </location>
</feature>
<dbReference type="PANTHER" id="PTHR12161:SF13">
    <property type="entry name" value="REGULATOR OF VPS4 ACTIVITY IN THE MVB PATHWAY PROTEIN"/>
    <property type="match status" value="1"/>
</dbReference>
<feature type="compositionally biased region" description="Basic and acidic residues" evidence="3">
    <location>
        <begin position="1042"/>
        <end position="1053"/>
    </location>
</feature>
<dbReference type="FunFam" id="1.20.1260.60:FF:000003">
    <property type="entry name" value="IST1-like protein isoform A"/>
    <property type="match status" value="1"/>
</dbReference>
<dbReference type="OrthoDB" id="29853at2759"/>
<dbReference type="PANTHER" id="PTHR12161">
    <property type="entry name" value="IST1 FAMILY MEMBER"/>
    <property type="match status" value="1"/>
</dbReference>
<feature type="compositionally biased region" description="Polar residues" evidence="3">
    <location>
        <begin position="1005"/>
        <end position="1028"/>
    </location>
</feature>
<feature type="compositionally biased region" description="Basic and acidic residues" evidence="3">
    <location>
        <begin position="369"/>
        <end position="388"/>
    </location>
</feature>
<feature type="compositionally biased region" description="Basic and acidic residues" evidence="3">
    <location>
        <begin position="990"/>
        <end position="1004"/>
    </location>
</feature>
<feature type="region of interest" description="Disordered" evidence="3">
    <location>
        <begin position="555"/>
        <end position="581"/>
    </location>
</feature>
<dbReference type="AlphaFoldDB" id="A0A0K9NNC1"/>
<feature type="region of interest" description="Disordered" evidence="3">
    <location>
        <begin position="369"/>
        <end position="420"/>
    </location>
</feature>
<feature type="compositionally biased region" description="Polar residues" evidence="3">
    <location>
        <begin position="651"/>
        <end position="683"/>
    </location>
</feature>
<evidence type="ECO:0008006" key="6">
    <source>
        <dbReference type="Google" id="ProtNLM"/>
    </source>
</evidence>
<feature type="region of interest" description="Disordered" evidence="3">
    <location>
        <begin position="739"/>
        <end position="786"/>
    </location>
</feature>
<organism evidence="4 5">
    <name type="scientific">Zostera marina</name>
    <name type="common">Eelgrass</name>
    <dbReference type="NCBI Taxonomy" id="29655"/>
    <lineage>
        <taxon>Eukaryota</taxon>
        <taxon>Viridiplantae</taxon>
        <taxon>Streptophyta</taxon>
        <taxon>Embryophyta</taxon>
        <taxon>Tracheophyta</taxon>
        <taxon>Spermatophyta</taxon>
        <taxon>Magnoliopsida</taxon>
        <taxon>Liliopsida</taxon>
        <taxon>Zosteraceae</taxon>
        <taxon>Zostera</taxon>
    </lineage>
</organism>
<sequence length="1070" mass="120558">MFPRSLQLQSSSFLPPHLPPPLFSLYHRLSDSLHSQQSLKLHRRKMRRAISKQSAGIIHRGFKPQKCQTSLKLALSRIKLMRNKKAAQVNQLKKEVSQLLQNNQDQTARIRVEHIIREENFMATYDLIEVYCQLIVARMQIIETQKNCPLDLKEAISSVIFASQRCDIDELSEARKQFQAKYGKDFVASALELRPNSGVIPLIVEKLSAKAPDIKTKVKVLTSIANDYGIKWEPQSLEEPSQKDDKGLQRGSSFESSNKFISQSIPNQQPVKKASFNEVTNLVKVSESFSVPDTIITPRQSFSKPRTPEWRHEGPANSKPFSGEEIKNGNLNPSGFKMDFKNAASAAQAAAESAEMASMAARAAAELATRESFSRDNSTIEHDERFSESSESESDDFVHETVPISPSTGKKYTSDLNPENKNRYIDETMQSNRRQNSISDVPLPHFDDNGTYDDDHIDYRNFTYEREYRESQASDIFNQERMPISPSTGEKNTHEVNSLNSGIKDHYVDGTHGTMLDNTRQNSIRGVSLPHFDDDGTYDGDQLDFDNISNHRENLEKQESQFISKSSSSSNQDAKIDRKYSLSKDPNILNAEYDTDPEDSEETCADLLINETNSERFPSELKTEKVNRSDNESEHVLWTKPLSGGLRNRILPSSSHTRSELSPESTETYDNFSSHFNLPNQRPSNYLNSSTYSESYSNSFEDEEDKSDWNQTRRAKGFVESNQTSFSVGSDLIKKTTKTNYPLIPDNSEAEKGKAVTSQEYKLSHPKDSDETNRASSVKGTDLGVKNTGYNAKLMADSFEEEDDNMVRNSARSREDSVHSNLTSNAKVYFSRNNDSLMSNESPDNKPSTAKGSPISKQHRKVNSVSSEPEAPYQDQRPDDYEKSGNNTVNVKLSRRTRPTTSTQSKFPANRQSSEFDKSETHEDILYRKESSNIRSSNIQTQKAMKGSPSSSGSTSPKRRGGMFGRPTNHFSNENSVSESSDDSEAPQFDADRISYSGKKDKQKSPSSTKNVIVDPNTSQNNPEQMSTPKAKESQKSTEASEGSKHVHPKLPDSDNLISYFQSLRSDRRK</sequence>
<feature type="compositionally biased region" description="Polar residues" evidence="3">
    <location>
        <begin position="404"/>
        <end position="417"/>
    </location>
</feature>
<dbReference type="Pfam" id="PF03398">
    <property type="entry name" value="Ist1"/>
    <property type="match status" value="1"/>
</dbReference>
<dbReference type="InterPro" id="IPR005061">
    <property type="entry name" value="Ist1"/>
</dbReference>
<feature type="compositionally biased region" description="Low complexity" evidence="3">
    <location>
        <begin position="946"/>
        <end position="956"/>
    </location>
</feature>
<accession>A0A0K9NNC1</accession>
<feature type="region of interest" description="Disordered" evidence="3">
    <location>
        <begin position="801"/>
        <end position="1070"/>
    </location>
</feature>
<dbReference type="STRING" id="29655.A0A0K9NNC1"/>
<dbReference type="Proteomes" id="UP000036987">
    <property type="component" value="Unassembled WGS sequence"/>
</dbReference>
<feature type="compositionally biased region" description="Polar residues" evidence="3">
    <location>
        <begin position="933"/>
        <end position="943"/>
    </location>
</feature>
<proteinExistence type="inferred from homology"/>
<dbReference type="Gene3D" id="1.20.1260.60">
    <property type="entry name" value="Vacuolar protein sorting-associated protein Ist1"/>
    <property type="match status" value="1"/>
</dbReference>
<evidence type="ECO:0000256" key="2">
    <source>
        <dbReference type="SAM" id="Coils"/>
    </source>
</evidence>
<feature type="compositionally biased region" description="Low complexity" evidence="3">
    <location>
        <begin position="684"/>
        <end position="699"/>
    </location>
</feature>
<feature type="region of interest" description="Disordered" evidence="3">
    <location>
        <begin position="527"/>
        <end position="546"/>
    </location>
</feature>
<comment type="caution">
    <text evidence="4">The sequence shown here is derived from an EMBL/GenBank/DDBJ whole genome shotgun (WGS) entry which is preliminary data.</text>
</comment>
<evidence type="ECO:0000313" key="5">
    <source>
        <dbReference type="Proteomes" id="UP000036987"/>
    </source>
</evidence>
<feature type="compositionally biased region" description="Acidic residues" evidence="3">
    <location>
        <begin position="535"/>
        <end position="544"/>
    </location>
</feature>
<dbReference type="EMBL" id="LFYR01001962">
    <property type="protein sequence ID" value="KMZ58274.1"/>
    <property type="molecule type" value="Genomic_DNA"/>
</dbReference>
<protein>
    <recommendedName>
        <fullName evidence="6">Regulator of Vps4 activity in the MVB pathway protein</fullName>
    </recommendedName>
</protein>
<feature type="compositionally biased region" description="Basic and acidic residues" evidence="3">
    <location>
        <begin position="762"/>
        <end position="773"/>
    </location>
</feature>
<dbReference type="GO" id="GO:0008104">
    <property type="term" value="P:intracellular protein localization"/>
    <property type="evidence" value="ECO:0000318"/>
    <property type="project" value="GO_Central"/>
</dbReference>